<dbReference type="AlphaFoldDB" id="A0A0F9LSM1"/>
<reference evidence="1" key="1">
    <citation type="journal article" date="2015" name="Nature">
        <title>Complex archaea that bridge the gap between prokaryotes and eukaryotes.</title>
        <authorList>
            <person name="Spang A."/>
            <person name="Saw J.H."/>
            <person name="Jorgensen S.L."/>
            <person name="Zaremba-Niedzwiedzka K."/>
            <person name="Martijn J."/>
            <person name="Lind A.E."/>
            <person name="van Eijk R."/>
            <person name="Schleper C."/>
            <person name="Guy L."/>
            <person name="Ettema T.J."/>
        </authorList>
    </citation>
    <scope>NUCLEOTIDE SEQUENCE</scope>
</reference>
<dbReference type="EMBL" id="LAZR01005656">
    <property type="protein sequence ID" value="KKM98184.1"/>
    <property type="molecule type" value="Genomic_DNA"/>
</dbReference>
<evidence type="ECO:0000313" key="1">
    <source>
        <dbReference type="EMBL" id="KKM98184.1"/>
    </source>
</evidence>
<accession>A0A0F9LSM1</accession>
<sequence length="78" mass="9010">MTWPPEPEPQRNKKAPVLYIDPAEEHVLYQMDELGAPQGPYCPRCFYGFLVEEVGVTGTMWICTGEQACNQRYWVDND</sequence>
<gene>
    <name evidence="1" type="ORF">LCGC14_1160610</name>
</gene>
<name>A0A0F9LSM1_9ZZZZ</name>
<organism evidence="1">
    <name type="scientific">marine sediment metagenome</name>
    <dbReference type="NCBI Taxonomy" id="412755"/>
    <lineage>
        <taxon>unclassified sequences</taxon>
        <taxon>metagenomes</taxon>
        <taxon>ecological metagenomes</taxon>
    </lineage>
</organism>
<protein>
    <submittedName>
        <fullName evidence="1">Uncharacterized protein</fullName>
    </submittedName>
</protein>
<comment type="caution">
    <text evidence="1">The sequence shown here is derived from an EMBL/GenBank/DDBJ whole genome shotgun (WGS) entry which is preliminary data.</text>
</comment>
<proteinExistence type="predicted"/>